<evidence type="ECO:0000313" key="4">
    <source>
        <dbReference type="Proteomes" id="UP000317494"/>
    </source>
</evidence>
<name>A0A507CQP9_9FUNG</name>
<dbReference type="VEuPathDB" id="FungiDB:SeMB42_g00767"/>
<evidence type="ECO:0000313" key="3">
    <source>
        <dbReference type="EMBL" id="TPX53501.1"/>
    </source>
</evidence>
<organism evidence="2 5">
    <name type="scientific">Synchytrium endobioticum</name>
    <dbReference type="NCBI Taxonomy" id="286115"/>
    <lineage>
        <taxon>Eukaryota</taxon>
        <taxon>Fungi</taxon>
        <taxon>Fungi incertae sedis</taxon>
        <taxon>Chytridiomycota</taxon>
        <taxon>Chytridiomycota incertae sedis</taxon>
        <taxon>Chytridiomycetes</taxon>
        <taxon>Synchytriales</taxon>
        <taxon>Synchytriaceae</taxon>
        <taxon>Synchytrium</taxon>
    </lineage>
</organism>
<proteinExistence type="predicted"/>
<dbReference type="STRING" id="286115.A0A507CQP9"/>
<comment type="caution">
    <text evidence="2">The sequence shown here is derived from an EMBL/GenBank/DDBJ whole genome shotgun (WGS) entry which is preliminary data.</text>
</comment>
<gene>
    <name evidence="2" type="ORF">SeLEV6574_g06076</name>
    <name evidence="3" type="ORF">SeMB42_g00767</name>
</gene>
<evidence type="ECO:0000256" key="1">
    <source>
        <dbReference type="SAM" id="MobiDB-lite"/>
    </source>
</evidence>
<dbReference type="EMBL" id="QEAN01000016">
    <property type="protein sequence ID" value="TPX53501.1"/>
    <property type="molecule type" value="Genomic_DNA"/>
</dbReference>
<dbReference type="Proteomes" id="UP000320475">
    <property type="component" value="Unassembled WGS sequence"/>
</dbReference>
<reference evidence="4 5" key="1">
    <citation type="journal article" date="2019" name="Sci. Rep.">
        <title>Comparative genomics of chytrid fungi reveal insights into the obligate biotrophic and pathogenic lifestyle of Synchytrium endobioticum.</title>
        <authorList>
            <person name="van de Vossenberg B.T.L.H."/>
            <person name="Warris S."/>
            <person name="Nguyen H.D.T."/>
            <person name="van Gent-Pelzer M.P.E."/>
            <person name="Joly D.L."/>
            <person name="van de Geest H.C."/>
            <person name="Bonants P.J.M."/>
            <person name="Smith D.S."/>
            <person name="Levesque C.A."/>
            <person name="van der Lee T.A.J."/>
        </authorList>
    </citation>
    <scope>NUCLEOTIDE SEQUENCE [LARGE SCALE GENOMIC DNA]</scope>
    <source>
        <strain evidence="2 5">LEV6574</strain>
        <strain evidence="3 4">MB42</strain>
    </source>
</reference>
<protein>
    <submittedName>
        <fullName evidence="2">Uncharacterized protein</fullName>
    </submittedName>
</protein>
<keyword evidence="4" id="KW-1185">Reference proteome</keyword>
<feature type="region of interest" description="Disordered" evidence="1">
    <location>
        <begin position="240"/>
        <end position="263"/>
    </location>
</feature>
<evidence type="ECO:0000313" key="5">
    <source>
        <dbReference type="Proteomes" id="UP000320475"/>
    </source>
</evidence>
<dbReference type="Proteomes" id="UP000317494">
    <property type="component" value="Unassembled WGS sequence"/>
</dbReference>
<accession>A0A507CQP9</accession>
<dbReference type="EMBL" id="QEAM01000319">
    <property type="protein sequence ID" value="TPX41459.1"/>
    <property type="molecule type" value="Genomic_DNA"/>
</dbReference>
<dbReference type="OrthoDB" id="2107553at2759"/>
<evidence type="ECO:0000313" key="2">
    <source>
        <dbReference type="EMBL" id="TPX41459.1"/>
    </source>
</evidence>
<dbReference type="AlphaFoldDB" id="A0A507CQP9"/>
<sequence>MFLTTSNIQAFHAQKAQTMAMKLIVLVVIAAFTTLVHSCTQDILQDDMRMPRPYTNGTGFNGGPTQQNLTIGVSFNLVDADYGQAGVPYAYANGSMTLTAGVISPVYTPNPNENPNTADTFNYWYTKFDSRACFDATNYSGVEIVGTFPVGVNFNMTFTQKAADCVTRTIDSQYRLLTSYITPNGQQNQVLYVPFADYALNLLGKPYDFVHLKDFTLVNITPRGAIITFNRITVKGTCGAANSTSQETSPNGTASTPRSGSGSWATTVLPNSYSLVSMMALSIDVWLGLFL</sequence>